<gene>
    <name evidence="1" type="ORF">KL86DPRO_11689</name>
</gene>
<sequence length="62" mass="7163">MLLRHKERPVWRYHTGLLAPGDFFEGAAGEFRIHSFDEGEALSPPGFTVRMGKVFVKFIYLH</sequence>
<organism evidence="1">
    <name type="scientific">uncultured delta proteobacterium</name>
    <dbReference type="NCBI Taxonomy" id="34034"/>
    <lineage>
        <taxon>Bacteria</taxon>
        <taxon>Deltaproteobacteria</taxon>
        <taxon>environmental samples</taxon>
    </lineage>
</organism>
<reference evidence="1" key="1">
    <citation type="submission" date="2016-04" db="EMBL/GenBank/DDBJ databases">
        <authorList>
            <person name="Evans L.H."/>
            <person name="Alamgir A."/>
            <person name="Owens N."/>
            <person name="Weber N.D."/>
            <person name="Virtaneva K."/>
            <person name="Barbian K."/>
            <person name="Babar A."/>
            <person name="Rosenke K."/>
        </authorList>
    </citation>
    <scope>NUCLEOTIDE SEQUENCE</scope>
    <source>
        <strain evidence="1">86</strain>
    </source>
</reference>
<proteinExistence type="predicted"/>
<protein>
    <submittedName>
        <fullName evidence="1">Uncharacterized protein</fullName>
    </submittedName>
</protein>
<name>A0A212JKI9_9DELT</name>
<dbReference type="EMBL" id="FLUQ01000001">
    <property type="protein sequence ID" value="SBV99908.1"/>
    <property type="molecule type" value="Genomic_DNA"/>
</dbReference>
<dbReference type="AlphaFoldDB" id="A0A212JKI9"/>
<evidence type="ECO:0000313" key="1">
    <source>
        <dbReference type="EMBL" id="SBV99908.1"/>
    </source>
</evidence>
<accession>A0A212JKI9</accession>